<comment type="caution">
    <text evidence="1">The sequence shown here is derived from an EMBL/GenBank/DDBJ whole genome shotgun (WGS) entry which is preliminary data.</text>
</comment>
<accession>A0A0F9RQA1</accession>
<gene>
    <name evidence="1" type="ORF">LCGC14_0616740</name>
</gene>
<protein>
    <submittedName>
        <fullName evidence="1">Uncharacterized protein</fullName>
    </submittedName>
</protein>
<proteinExistence type="predicted"/>
<dbReference type="AlphaFoldDB" id="A0A0F9RQA1"/>
<dbReference type="EMBL" id="LAZR01001038">
    <property type="protein sequence ID" value="KKN52022.1"/>
    <property type="molecule type" value="Genomic_DNA"/>
</dbReference>
<evidence type="ECO:0000313" key="1">
    <source>
        <dbReference type="EMBL" id="KKN52022.1"/>
    </source>
</evidence>
<name>A0A0F9RQA1_9ZZZZ</name>
<reference evidence="1" key="1">
    <citation type="journal article" date="2015" name="Nature">
        <title>Complex archaea that bridge the gap between prokaryotes and eukaryotes.</title>
        <authorList>
            <person name="Spang A."/>
            <person name="Saw J.H."/>
            <person name="Jorgensen S.L."/>
            <person name="Zaremba-Niedzwiedzka K."/>
            <person name="Martijn J."/>
            <person name="Lind A.E."/>
            <person name="van Eijk R."/>
            <person name="Schleper C."/>
            <person name="Guy L."/>
            <person name="Ettema T.J."/>
        </authorList>
    </citation>
    <scope>NUCLEOTIDE SEQUENCE</scope>
</reference>
<organism evidence="1">
    <name type="scientific">marine sediment metagenome</name>
    <dbReference type="NCBI Taxonomy" id="412755"/>
    <lineage>
        <taxon>unclassified sequences</taxon>
        <taxon>metagenomes</taxon>
        <taxon>ecological metagenomes</taxon>
    </lineage>
</organism>
<sequence length="63" mass="7174">MDEFVAGEILNFKPGGQQVEFQKLYLYTSDVGWYAYVKFLINSNQEIVKISDLERPKPSGGSK</sequence>